<keyword evidence="1" id="KW-0732">Signal</keyword>
<reference evidence="2" key="1">
    <citation type="submission" date="2024-03" db="EMBL/GenBank/DDBJ databases">
        <title>Deinococcus weizhi sp. nov., isolated from human skin.</title>
        <authorList>
            <person name="Wei Z."/>
            <person name="Tian F."/>
            <person name="Yang C."/>
            <person name="Xin L.T."/>
            <person name="Wen Z.J."/>
            <person name="Lan K.C."/>
            <person name="Yu L."/>
            <person name="Zhe W."/>
            <person name="Dan F.D."/>
            <person name="Jun W."/>
            <person name="Rui Z."/>
            <person name="Yong X.J."/>
            <person name="Ting Y."/>
            <person name="Wei X."/>
            <person name="Xu Z.G."/>
            <person name="Xin Z."/>
            <person name="Dong F.G."/>
            <person name="Ni X.M."/>
            <person name="Zheng M.G."/>
            <person name="Chun Y."/>
            <person name="Qian W.X."/>
        </authorList>
    </citation>
    <scope>NUCLEOTIDE SEQUENCE</scope>
    <source>
        <strain evidence="2">VB142</strain>
    </source>
</reference>
<feature type="signal peptide" evidence="1">
    <location>
        <begin position="1"/>
        <end position="22"/>
    </location>
</feature>
<dbReference type="AlphaFoldDB" id="A0AAU6Q247"/>
<name>A0AAU6Q247_9DEIO</name>
<dbReference type="PROSITE" id="PS51257">
    <property type="entry name" value="PROKAR_LIPOPROTEIN"/>
    <property type="match status" value="1"/>
</dbReference>
<evidence type="ECO:0000313" key="2">
    <source>
        <dbReference type="EMBL" id="WYF44408.1"/>
    </source>
</evidence>
<evidence type="ECO:0008006" key="3">
    <source>
        <dbReference type="Google" id="ProtNLM"/>
    </source>
</evidence>
<feature type="chain" id="PRO_5044019995" description="DUF4157 domain-containing protein" evidence="1">
    <location>
        <begin position="23"/>
        <end position="162"/>
    </location>
</feature>
<protein>
    <recommendedName>
        <fullName evidence="3">DUF4157 domain-containing protein</fullName>
    </recommendedName>
</protein>
<dbReference type="RefSeq" id="WP_339095619.1">
    <property type="nucleotide sequence ID" value="NZ_CP149782.1"/>
</dbReference>
<evidence type="ECO:0000256" key="1">
    <source>
        <dbReference type="SAM" id="SignalP"/>
    </source>
</evidence>
<gene>
    <name evidence="2" type="ORF">WDJ50_13595</name>
</gene>
<proteinExistence type="predicted"/>
<organism evidence="2">
    <name type="scientific">Deinococcus sp. VB142</name>
    <dbReference type="NCBI Taxonomy" id="3112952"/>
    <lineage>
        <taxon>Bacteria</taxon>
        <taxon>Thermotogati</taxon>
        <taxon>Deinococcota</taxon>
        <taxon>Deinococci</taxon>
        <taxon>Deinococcales</taxon>
        <taxon>Deinococcaceae</taxon>
        <taxon>Deinococcus</taxon>
    </lineage>
</organism>
<accession>A0AAU6Q247</accession>
<dbReference type="EMBL" id="CP149782">
    <property type="protein sequence ID" value="WYF44408.1"/>
    <property type="molecule type" value="Genomic_DNA"/>
</dbReference>
<sequence length="162" mass="17174">MSRALLLTLAALLSACSRRVLSAEGWSFRAGDTAGEVRLVSRQEFGVCSPKLVGCTIPVGHGCLVMLDRDYFLKGTPRQRTLLLAHEVGHCLDASVLEYGHGGIGAQGAVYGEYYRPAVEGFAESYARAYIAACGDNLAPLGYGSGPACVLPDPRTVRVSLP</sequence>